<dbReference type="PANTHER" id="PTHR43194:SF2">
    <property type="entry name" value="PEROXISOMAL MEMBRANE PROTEIN LPX1"/>
    <property type="match status" value="1"/>
</dbReference>
<accession>A0AAJ1ET58</accession>
<gene>
    <name evidence="3" type="ORF">K8G79_07250</name>
</gene>
<protein>
    <submittedName>
        <fullName evidence="3">Alpha/beta hydrolase</fullName>
    </submittedName>
</protein>
<evidence type="ECO:0000256" key="1">
    <source>
        <dbReference type="SAM" id="SignalP"/>
    </source>
</evidence>
<dbReference type="Proteomes" id="UP001197609">
    <property type="component" value="Unassembled WGS sequence"/>
</dbReference>
<dbReference type="InterPro" id="IPR000073">
    <property type="entry name" value="AB_hydrolase_1"/>
</dbReference>
<dbReference type="InterPro" id="IPR050228">
    <property type="entry name" value="Carboxylesterase_BioH"/>
</dbReference>
<comment type="caution">
    <text evidence="3">The sequence shown here is derived from an EMBL/GenBank/DDBJ whole genome shotgun (WGS) entry which is preliminary data.</text>
</comment>
<dbReference type="AlphaFoldDB" id="A0AAJ1ET58"/>
<feature type="chain" id="PRO_5042596372" evidence="1">
    <location>
        <begin position="28"/>
        <end position="356"/>
    </location>
</feature>
<feature type="domain" description="AB hydrolase-1" evidence="2">
    <location>
        <begin position="67"/>
        <end position="341"/>
    </location>
</feature>
<feature type="signal peptide" evidence="1">
    <location>
        <begin position="1"/>
        <end position="27"/>
    </location>
</feature>
<dbReference type="SUPFAM" id="SSF53474">
    <property type="entry name" value="alpha/beta-Hydrolases"/>
    <property type="match status" value="1"/>
</dbReference>
<organism evidence="3 4">
    <name type="scientific">Candidatus Methylomirabilis tolerans</name>
    <dbReference type="NCBI Taxonomy" id="3123416"/>
    <lineage>
        <taxon>Bacteria</taxon>
        <taxon>Candidatus Methylomirabilota</taxon>
        <taxon>Candidatus Methylomirabilia</taxon>
        <taxon>Candidatus Methylomirabilales</taxon>
        <taxon>Candidatus Methylomirabilaceae</taxon>
        <taxon>Candidatus Methylomirabilis</taxon>
    </lineage>
</organism>
<sequence length="356" mass="40407">MDYRSRIGMMCRTAVAIIAISASAVGAAEQENAIVKEEFLVQGRDQGIKLFVREKRLANLPKIVKENVILFVHGLPGPASVVFDLPLPGYSWLEYMAERGFDAFTVDIRGFGRSTRPPEMKESPDQNLPLVRADQVMRDIDVAVDYIRSKRKVDKVSIIGHSIGASWAALYATLHPEKVNKLVMYGAIYGKNSTFVSTFGDTTNPDRPYLEMGAYRYLPRKEMLEQWDGWIKPELQDEWREKEVVDTWLNTLFNSDPTAKQRTPESIQVPNGPYIDWHEIHAGRSLFDPARIKASTMIVRGSAEELMTNEAADELLQKLTSAPSKRRLDIGDSTHYAILEKNRLLLYRGVQNFLEE</sequence>
<evidence type="ECO:0000259" key="2">
    <source>
        <dbReference type="Pfam" id="PF00561"/>
    </source>
</evidence>
<proteinExistence type="predicted"/>
<dbReference type="Gene3D" id="3.40.50.1820">
    <property type="entry name" value="alpha/beta hydrolase"/>
    <property type="match status" value="1"/>
</dbReference>
<keyword evidence="1" id="KW-0732">Signal</keyword>
<dbReference type="GO" id="GO:0016787">
    <property type="term" value="F:hydrolase activity"/>
    <property type="evidence" value="ECO:0007669"/>
    <property type="project" value="UniProtKB-KW"/>
</dbReference>
<reference evidence="3 4" key="1">
    <citation type="journal article" date="2021" name="bioRxiv">
        <title>Unraveling nitrogen, sulfur and carbon metabolic pathways and microbial community transcriptional responses to substrate deprivation and toxicity stresses in a bioreactor mimicking anoxic brackish coastal sediment conditions.</title>
        <authorList>
            <person name="Martins P.D."/>
            <person name="Echeveste M.J."/>
            <person name="Arshad A."/>
            <person name="Kurth J."/>
            <person name="Ouboter H."/>
            <person name="Jetten M.S.M."/>
            <person name="Welte C.U."/>
        </authorList>
    </citation>
    <scope>NUCLEOTIDE SEQUENCE [LARGE SCALE GENOMIC DNA]</scope>
    <source>
        <strain evidence="3">MAG_38</strain>
    </source>
</reference>
<name>A0AAJ1ET58_9BACT</name>
<dbReference type="EMBL" id="JAIOIU010000086">
    <property type="protein sequence ID" value="MBZ0159914.1"/>
    <property type="molecule type" value="Genomic_DNA"/>
</dbReference>
<dbReference type="PANTHER" id="PTHR43194">
    <property type="entry name" value="HYDROLASE ALPHA/BETA FOLD FAMILY"/>
    <property type="match status" value="1"/>
</dbReference>
<evidence type="ECO:0000313" key="3">
    <source>
        <dbReference type="EMBL" id="MBZ0159914.1"/>
    </source>
</evidence>
<dbReference type="Pfam" id="PF00561">
    <property type="entry name" value="Abhydrolase_1"/>
    <property type="match status" value="1"/>
</dbReference>
<dbReference type="InterPro" id="IPR029058">
    <property type="entry name" value="AB_hydrolase_fold"/>
</dbReference>
<evidence type="ECO:0000313" key="4">
    <source>
        <dbReference type="Proteomes" id="UP001197609"/>
    </source>
</evidence>
<keyword evidence="3" id="KW-0378">Hydrolase</keyword>